<keyword evidence="2" id="KW-1185">Reference proteome</keyword>
<name>A0A1I6FK19_HALSD</name>
<accession>A0A1I6FK19</accession>
<dbReference type="Proteomes" id="UP000198932">
    <property type="component" value="Unassembled WGS sequence"/>
</dbReference>
<evidence type="ECO:0000313" key="1">
    <source>
        <dbReference type="EMBL" id="SFR30224.1"/>
    </source>
</evidence>
<sequence>MEANRTMVCKRCGGPTGPDDDVTNQSSSDPLVVSECARCHSIVDIGGHRW</sequence>
<dbReference type="AlphaFoldDB" id="A0A1I6FK19"/>
<organism evidence="1 2">
    <name type="scientific">Halorubrum sodomense</name>
    <dbReference type="NCBI Taxonomy" id="35743"/>
    <lineage>
        <taxon>Archaea</taxon>
        <taxon>Methanobacteriati</taxon>
        <taxon>Methanobacteriota</taxon>
        <taxon>Stenosarchaea group</taxon>
        <taxon>Halobacteria</taxon>
        <taxon>Halobacteriales</taxon>
        <taxon>Haloferacaceae</taxon>
        <taxon>Halorubrum</taxon>
    </lineage>
</organism>
<dbReference type="OrthoDB" id="314873at2157"/>
<dbReference type="EMBL" id="FOYN01000001">
    <property type="protein sequence ID" value="SFR30224.1"/>
    <property type="molecule type" value="Genomic_DNA"/>
</dbReference>
<dbReference type="RefSeq" id="WP_158293703.1">
    <property type="nucleotide sequence ID" value="NZ_FOYN01000001.1"/>
</dbReference>
<protein>
    <recommendedName>
        <fullName evidence="3">Small CPxCG-related zinc finger protein</fullName>
    </recommendedName>
</protein>
<gene>
    <name evidence="1" type="ORF">SAMN04487937_0040</name>
</gene>
<proteinExistence type="predicted"/>
<evidence type="ECO:0008006" key="3">
    <source>
        <dbReference type="Google" id="ProtNLM"/>
    </source>
</evidence>
<evidence type="ECO:0000313" key="2">
    <source>
        <dbReference type="Proteomes" id="UP000198932"/>
    </source>
</evidence>
<reference evidence="2" key="1">
    <citation type="submission" date="2016-10" db="EMBL/GenBank/DDBJ databases">
        <authorList>
            <person name="Varghese N."/>
            <person name="Submissions S."/>
        </authorList>
    </citation>
    <scope>NUCLEOTIDE SEQUENCE [LARGE SCALE GENOMIC DNA]</scope>
    <source>
        <strain evidence="2">RD 26</strain>
    </source>
</reference>